<proteinExistence type="predicted"/>
<evidence type="ECO:0000256" key="1">
    <source>
        <dbReference type="SAM" id="SignalP"/>
    </source>
</evidence>
<gene>
    <name evidence="2" type="ORF">L596_021148</name>
</gene>
<comment type="caution">
    <text evidence="2">The sequence shown here is derived from an EMBL/GenBank/DDBJ whole genome shotgun (WGS) entry which is preliminary data.</text>
</comment>
<dbReference type="AlphaFoldDB" id="A0A4U5MVQ0"/>
<dbReference type="Proteomes" id="UP000298663">
    <property type="component" value="Unassembled WGS sequence"/>
</dbReference>
<evidence type="ECO:0000313" key="2">
    <source>
        <dbReference type="EMBL" id="TKR73900.1"/>
    </source>
</evidence>
<keyword evidence="3" id="KW-1185">Reference proteome</keyword>
<dbReference type="EMBL" id="AZBU02000006">
    <property type="protein sequence ID" value="TKR73900.1"/>
    <property type="molecule type" value="Genomic_DNA"/>
</dbReference>
<sequence>MLRLLVVFSTIGLSLAYPSKYWPTSGTNPPFDINVYTSENPSLYRNDLPINDLKPSGYIDWKMFDTSDYPKYWNAHRFAPHPPSDTNPPFDFSGVDTSSKASPSYWNIEGSYPYDVKYYNPICVYVGETLKCW</sequence>
<keyword evidence="1" id="KW-0732">Signal</keyword>
<evidence type="ECO:0000313" key="3">
    <source>
        <dbReference type="Proteomes" id="UP000298663"/>
    </source>
</evidence>
<reference evidence="2 3" key="2">
    <citation type="journal article" date="2019" name="G3 (Bethesda)">
        <title>Hybrid Assembly of the Genome of the Entomopathogenic Nematode Steinernema carpocapsae Identifies the X-Chromosome.</title>
        <authorList>
            <person name="Serra L."/>
            <person name="Macchietto M."/>
            <person name="Macias-Munoz A."/>
            <person name="McGill C.J."/>
            <person name="Rodriguez I.M."/>
            <person name="Rodriguez B."/>
            <person name="Murad R."/>
            <person name="Mortazavi A."/>
        </authorList>
    </citation>
    <scope>NUCLEOTIDE SEQUENCE [LARGE SCALE GENOMIC DNA]</scope>
    <source>
        <strain evidence="2 3">ALL</strain>
    </source>
</reference>
<feature type="signal peptide" evidence="1">
    <location>
        <begin position="1"/>
        <end position="16"/>
    </location>
</feature>
<feature type="chain" id="PRO_5020935375" evidence="1">
    <location>
        <begin position="17"/>
        <end position="133"/>
    </location>
</feature>
<reference evidence="2 3" key="1">
    <citation type="journal article" date="2015" name="Genome Biol.">
        <title>Comparative genomics of Steinernema reveals deeply conserved gene regulatory networks.</title>
        <authorList>
            <person name="Dillman A.R."/>
            <person name="Macchietto M."/>
            <person name="Porter C.F."/>
            <person name="Rogers A."/>
            <person name="Williams B."/>
            <person name="Antoshechkin I."/>
            <person name="Lee M.M."/>
            <person name="Goodwin Z."/>
            <person name="Lu X."/>
            <person name="Lewis E.E."/>
            <person name="Goodrich-Blair H."/>
            <person name="Stock S.P."/>
            <person name="Adams B.J."/>
            <person name="Sternberg P.W."/>
            <person name="Mortazavi A."/>
        </authorList>
    </citation>
    <scope>NUCLEOTIDE SEQUENCE [LARGE SCALE GENOMIC DNA]</scope>
    <source>
        <strain evidence="2 3">ALL</strain>
    </source>
</reference>
<protein>
    <submittedName>
        <fullName evidence="2">Uncharacterized protein</fullName>
    </submittedName>
</protein>
<name>A0A4U5MVQ0_STECR</name>
<organism evidence="2 3">
    <name type="scientific">Steinernema carpocapsae</name>
    <name type="common">Entomopathogenic nematode</name>
    <dbReference type="NCBI Taxonomy" id="34508"/>
    <lineage>
        <taxon>Eukaryota</taxon>
        <taxon>Metazoa</taxon>
        <taxon>Ecdysozoa</taxon>
        <taxon>Nematoda</taxon>
        <taxon>Chromadorea</taxon>
        <taxon>Rhabditida</taxon>
        <taxon>Tylenchina</taxon>
        <taxon>Panagrolaimomorpha</taxon>
        <taxon>Strongyloidoidea</taxon>
        <taxon>Steinernematidae</taxon>
        <taxon>Steinernema</taxon>
    </lineage>
</organism>
<accession>A0A4U5MVQ0</accession>